<keyword evidence="3" id="KW-0378">Hydrolase</keyword>
<feature type="transmembrane region" description="Helical" evidence="2">
    <location>
        <begin position="610"/>
        <end position="633"/>
    </location>
</feature>
<organism evidence="3 4">
    <name type="scientific">Coniochaeta hoffmannii</name>
    <dbReference type="NCBI Taxonomy" id="91930"/>
    <lineage>
        <taxon>Eukaryota</taxon>
        <taxon>Fungi</taxon>
        <taxon>Dikarya</taxon>
        <taxon>Ascomycota</taxon>
        <taxon>Pezizomycotina</taxon>
        <taxon>Sordariomycetes</taxon>
        <taxon>Sordariomycetidae</taxon>
        <taxon>Coniochaetales</taxon>
        <taxon>Coniochaetaceae</taxon>
        <taxon>Coniochaeta</taxon>
    </lineage>
</organism>
<feature type="transmembrane region" description="Helical" evidence="2">
    <location>
        <begin position="230"/>
        <end position="249"/>
    </location>
</feature>
<reference evidence="3" key="1">
    <citation type="submission" date="2022-07" db="EMBL/GenBank/DDBJ databases">
        <title>Fungi with potential for degradation of polypropylene.</title>
        <authorList>
            <person name="Gostincar C."/>
        </authorList>
    </citation>
    <scope>NUCLEOTIDE SEQUENCE</scope>
    <source>
        <strain evidence="3">EXF-13287</strain>
    </source>
</reference>
<comment type="caution">
    <text evidence="3">The sequence shown here is derived from an EMBL/GenBank/DDBJ whole genome shotgun (WGS) entry which is preliminary data.</text>
</comment>
<dbReference type="PANTHER" id="PTHR35394">
    <property type="entry name" value="DUF3176 DOMAIN-CONTAINING PROTEIN"/>
    <property type="match status" value="1"/>
</dbReference>
<feature type="transmembrane region" description="Helical" evidence="2">
    <location>
        <begin position="130"/>
        <end position="150"/>
    </location>
</feature>
<dbReference type="GO" id="GO:0016787">
    <property type="term" value="F:hydrolase activity"/>
    <property type="evidence" value="ECO:0007669"/>
    <property type="project" value="UniProtKB-KW"/>
</dbReference>
<evidence type="ECO:0000256" key="2">
    <source>
        <dbReference type="SAM" id="Phobius"/>
    </source>
</evidence>
<dbReference type="Proteomes" id="UP001174691">
    <property type="component" value="Unassembled WGS sequence"/>
</dbReference>
<gene>
    <name evidence="3" type="ORF">NKR19_g1596</name>
</gene>
<name>A0AA38SC33_9PEZI</name>
<dbReference type="PANTHER" id="PTHR35394:SF6">
    <property type="entry name" value="DUF3176 DOMAIN-CONTAINING PROTEIN"/>
    <property type="match status" value="1"/>
</dbReference>
<dbReference type="Pfam" id="PF11374">
    <property type="entry name" value="DUF3176"/>
    <property type="match status" value="1"/>
</dbReference>
<proteinExistence type="predicted"/>
<evidence type="ECO:0000313" key="4">
    <source>
        <dbReference type="Proteomes" id="UP001174691"/>
    </source>
</evidence>
<evidence type="ECO:0000256" key="1">
    <source>
        <dbReference type="SAM" id="MobiDB-lite"/>
    </source>
</evidence>
<feature type="transmembrane region" description="Helical" evidence="2">
    <location>
        <begin position="162"/>
        <end position="185"/>
    </location>
</feature>
<feature type="compositionally biased region" description="Polar residues" evidence="1">
    <location>
        <begin position="84"/>
        <end position="93"/>
    </location>
</feature>
<keyword evidence="2" id="KW-1133">Transmembrane helix</keyword>
<feature type="compositionally biased region" description="Polar residues" evidence="1">
    <location>
        <begin position="101"/>
        <end position="119"/>
    </location>
</feature>
<keyword evidence="2" id="KW-0472">Membrane</keyword>
<keyword evidence="4" id="KW-1185">Reference proteome</keyword>
<dbReference type="InterPro" id="IPR021514">
    <property type="entry name" value="DUF3176"/>
</dbReference>
<feature type="region of interest" description="Disordered" evidence="1">
    <location>
        <begin position="82"/>
        <end position="119"/>
    </location>
</feature>
<keyword evidence="2" id="KW-0812">Transmembrane</keyword>
<protein>
    <submittedName>
        <fullName evidence="3">Carboxylic ester hydrolase</fullName>
    </submittedName>
</protein>
<evidence type="ECO:0000313" key="3">
    <source>
        <dbReference type="EMBL" id="KAJ9162055.1"/>
    </source>
</evidence>
<dbReference type="AlphaFoldDB" id="A0AA38SC33"/>
<accession>A0AA38SC33</accession>
<sequence>MSYQPVGHIRALSGVSDDTVVGSPSTVGSQPAILEEHAHQGGGEKQQVVHQYAELNTPSSPYAFPLREFNDIRAPQYDHHANVSRLSSTSTKEASPHVRKVSSQQSNNASDTGRGSSRWLSKSESWAPEVLSLVLAVLSMVAMIAMLAHFNGRALPLWPSTFVTLNAVVAVLVTMTAAFVGIPLSNGLSQIKWIRVRAPGGAPLADIDMFDSASRGAMGSFGMLVKGRGGVLGSFGATIVVIALLISPFSQQIITYPSRTVPVSSPDAATTFRALNYSLVLPGMSDLAAFVPILPLKAAVYNGLFAENGKPWLSLPFTCQTGNCTFQPFDTLAVCYSCVDMSAYMSRYCADGIPDNGDMSNCGWILPDGPKLGSSAEVFSMTSFFPTGLGDAPYSSIMRLVFMGTESQSGLAGALNPWAKQCTLQACVQTISSTVTNGVLNETILHTTTNTSVISPPSLSPPSTTSSLPPVSITPANATGNGTLPRHETFLFRREAILGMQLWWSSLFANGTASRNADFINRTVAAASPTSNHQVVVNLTVGISSGATFFDTDVVQAFYWNYYQYPSGIEDLVRDLSASTTVSIRSLVGAGAEAVGGTAYRGESFVSVRWGFAAVPVFAVAATGVFLALAAWGSRRVGAGLWKSSALAVMVHGLDGAARTEVFGGVAGLGRQKAVARRVMVRLDDTEGDAGGVALRVEEKY</sequence>
<dbReference type="EMBL" id="JANBVN010000015">
    <property type="protein sequence ID" value="KAJ9162055.1"/>
    <property type="molecule type" value="Genomic_DNA"/>
</dbReference>